<accession>A0A553HZP1</accession>
<dbReference type="EMBL" id="VFLP01000029">
    <property type="protein sequence ID" value="TRX93413.1"/>
    <property type="molecule type" value="Genomic_DNA"/>
</dbReference>
<proteinExistence type="predicted"/>
<comment type="caution">
    <text evidence="2">The sequence shown here is derived from an EMBL/GenBank/DDBJ whole genome shotgun (WGS) entry which is preliminary data.</text>
</comment>
<name>A0A553HZP1_9PEZI</name>
<gene>
    <name evidence="2" type="ORF">FHL15_005688</name>
</gene>
<dbReference type="AlphaFoldDB" id="A0A553HZP1"/>
<protein>
    <submittedName>
        <fullName evidence="2">Uncharacterized protein</fullName>
    </submittedName>
</protein>
<reference evidence="3" key="1">
    <citation type="submission" date="2019-06" db="EMBL/GenBank/DDBJ databases">
        <title>Draft genome sequence of the griseofulvin-producing fungus Xylaria cubensis strain G536.</title>
        <authorList>
            <person name="Mead M.E."/>
            <person name="Raja H.A."/>
            <person name="Steenwyk J.L."/>
            <person name="Knowles S.L."/>
            <person name="Oberlies N.H."/>
            <person name="Rokas A."/>
        </authorList>
    </citation>
    <scope>NUCLEOTIDE SEQUENCE [LARGE SCALE GENOMIC DNA]</scope>
    <source>
        <strain evidence="3">G536</strain>
    </source>
</reference>
<evidence type="ECO:0000313" key="3">
    <source>
        <dbReference type="Proteomes" id="UP000319160"/>
    </source>
</evidence>
<dbReference type="Proteomes" id="UP000319160">
    <property type="component" value="Unassembled WGS sequence"/>
</dbReference>
<sequence length="113" mass="12948">MRPAMNSFVRKGSDGFPKTKRPRQNRGNRCRVFHQKERVSERATLESVSTDNLEINKRDDSAALAKQPYPNILQPNSKMHVLSGLAVRTPWTRQILDLSEIDMWTTSHASARD</sequence>
<feature type="compositionally biased region" description="Basic residues" evidence="1">
    <location>
        <begin position="18"/>
        <end position="29"/>
    </location>
</feature>
<evidence type="ECO:0000313" key="2">
    <source>
        <dbReference type="EMBL" id="TRX93413.1"/>
    </source>
</evidence>
<feature type="region of interest" description="Disordered" evidence="1">
    <location>
        <begin position="1"/>
        <end position="29"/>
    </location>
</feature>
<keyword evidence="3" id="KW-1185">Reference proteome</keyword>
<organism evidence="2 3">
    <name type="scientific">Xylaria flabelliformis</name>
    <dbReference type="NCBI Taxonomy" id="2512241"/>
    <lineage>
        <taxon>Eukaryota</taxon>
        <taxon>Fungi</taxon>
        <taxon>Dikarya</taxon>
        <taxon>Ascomycota</taxon>
        <taxon>Pezizomycotina</taxon>
        <taxon>Sordariomycetes</taxon>
        <taxon>Xylariomycetidae</taxon>
        <taxon>Xylariales</taxon>
        <taxon>Xylariaceae</taxon>
        <taxon>Xylaria</taxon>
    </lineage>
</organism>
<evidence type="ECO:0000256" key="1">
    <source>
        <dbReference type="SAM" id="MobiDB-lite"/>
    </source>
</evidence>